<evidence type="ECO:0000313" key="2">
    <source>
        <dbReference type="EMBL" id="CRZ12176.1"/>
    </source>
</evidence>
<proteinExistence type="predicted"/>
<dbReference type="EMBL" id="HACM01011734">
    <property type="protein sequence ID" value="CRZ12176.1"/>
    <property type="molecule type" value="Transcribed_RNA"/>
</dbReference>
<feature type="compositionally biased region" description="Polar residues" evidence="1">
    <location>
        <begin position="77"/>
        <end position="87"/>
    </location>
</feature>
<accession>A0A0H5REJ7</accession>
<organism evidence="2">
    <name type="scientific">Spongospora subterranea</name>
    <dbReference type="NCBI Taxonomy" id="70186"/>
    <lineage>
        <taxon>Eukaryota</taxon>
        <taxon>Sar</taxon>
        <taxon>Rhizaria</taxon>
        <taxon>Endomyxa</taxon>
        <taxon>Phytomyxea</taxon>
        <taxon>Plasmodiophorida</taxon>
        <taxon>Plasmodiophoridae</taxon>
        <taxon>Spongospora</taxon>
    </lineage>
</organism>
<protein>
    <submittedName>
        <fullName evidence="2">Uncharacterized protein</fullName>
    </submittedName>
</protein>
<sequence length="149" mass="17404">MGFGGSSYSRDEFVSSLTDRDQVDEFELCEVEDYVVINDLIVPPPGYYIDRSSLMSAYTAASRQLRAAGKRRRTLPDKNSSPMRSPTNRLYYQDVQHRQQVNERLALENDKEFGRTCTFSPELCPRSRFIQRRMMRIPYRDVFTRLSPS</sequence>
<dbReference type="AlphaFoldDB" id="A0A0H5REJ7"/>
<reference evidence="2" key="1">
    <citation type="submission" date="2015-04" db="EMBL/GenBank/DDBJ databases">
        <title>The genome sequence of the plant pathogenic Rhizarian Plasmodiophora brassicae reveals insights in its biotrophic life cycle and the origin of chitin synthesis.</title>
        <authorList>
            <person name="Schwelm A."/>
            <person name="Fogelqvist J."/>
            <person name="Knaust A."/>
            <person name="Julke S."/>
            <person name="Lilja T."/>
            <person name="Dhandapani V."/>
            <person name="Bonilla-Rosso G."/>
            <person name="Karlsson M."/>
            <person name="Shevchenko A."/>
            <person name="Choi S.R."/>
            <person name="Kim H.G."/>
            <person name="Park J.Y."/>
            <person name="Lim Y.P."/>
            <person name="Ludwig-Muller J."/>
            <person name="Dixelius C."/>
        </authorList>
    </citation>
    <scope>NUCLEOTIDE SEQUENCE</scope>
    <source>
        <tissue evidence="2">Potato root galls</tissue>
    </source>
</reference>
<name>A0A0H5REJ7_9EUKA</name>
<evidence type="ECO:0000256" key="1">
    <source>
        <dbReference type="SAM" id="MobiDB-lite"/>
    </source>
</evidence>
<feature type="region of interest" description="Disordered" evidence="1">
    <location>
        <begin position="67"/>
        <end position="87"/>
    </location>
</feature>